<organism evidence="3 4">
    <name type="scientific">Pontivivens ytuae</name>
    <dbReference type="NCBI Taxonomy" id="2789856"/>
    <lineage>
        <taxon>Bacteria</taxon>
        <taxon>Pseudomonadati</taxon>
        <taxon>Pseudomonadota</taxon>
        <taxon>Alphaproteobacteria</taxon>
        <taxon>Rhodobacterales</taxon>
        <taxon>Paracoccaceae</taxon>
        <taxon>Pontivivens</taxon>
    </lineage>
</organism>
<feature type="coiled-coil region" evidence="2">
    <location>
        <begin position="61"/>
        <end position="128"/>
    </location>
</feature>
<dbReference type="AlphaFoldDB" id="A0A7S9LUB6"/>
<protein>
    <submittedName>
        <fullName evidence="3">PspA/IM30 family protein</fullName>
    </submittedName>
</protein>
<comment type="similarity">
    <text evidence="1">Belongs to the PspA/Vipp/IM30 family.</text>
</comment>
<gene>
    <name evidence="3" type="ORF">I0K15_05230</name>
</gene>
<accession>A0A7S9LUB6</accession>
<name>A0A7S9LUB6_9RHOB</name>
<dbReference type="EMBL" id="CP064942">
    <property type="protein sequence ID" value="QPH55150.1"/>
    <property type="molecule type" value="Genomic_DNA"/>
</dbReference>
<evidence type="ECO:0000256" key="1">
    <source>
        <dbReference type="ARBA" id="ARBA00043985"/>
    </source>
</evidence>
<keyword evidence="2" id="KW-0175">Coiled coil</keyword>
<evidence type="ECO:0000313" key="4">
    <source>
        <dbReference type="Proteomes" id="UP000594800"/>
    </source>
</evidence>
<dbReference type="InterPro" id="IPR007157">
    <property type="entry name" value="PspA_VIPP1"/>
</dbReference>
<reference evidence="3 4" key="1">
    <citation type="submission" date="2020-11" db="EMBL/GenBank/DDBJ databases">
        <title>Description of Pontivivens ytuae sp. nov. isolated from deep sea sediment of Mariana Trench.</title>
        <authorList>
            <person name="Wang Z."/>
            <person name="Sun Q.-L."/>
            <person name="Xu X.-D."/>
            <person name="Tang Y.-Z."/>
            <person name="Zhang J."/>
        </authorList>
    </citation>
    <scope>NUCLEOTIDE SEQUENCE [LARGE SCALE GENOMIC DNA]</scope>
    <source>
        <strain evidence="3 4">MT2928</strain>
    </source>
</reference>
<dbReference type="Proteomes" id="UP000594800">
    <property type="component" value="Chromosome"/>
</dbReference>
<dbReference type="KEGG" id="poz:I0K15_05230"/>
<dbReference type="RefSeq" id="WP_196104349.1">
    <property type="nucleotide sequence ID" value="NZ_CP064942.1"/>
</dbReference>
<sequence>MLRLMDTLIRGARARAEDAVTDRYAIELIEQKIRDAQASFRAAKTTLATLMQRQRVEERTVEELDIRIADLTDRAAQALEAGREDLAQEGALAIADLENERAVRQQTLDRLEAKVTRLRHSLDRANRRIIDLKQGAIGAKAVERERRAQAGLGRTFTSTPHVQEAEELIARVMGADDPFEQDEILREIDAELDHSNVADRLGEAGFGKRSRVSADDVLDRLRKGD</sequence>
<evidence type="ECO:0000256" key="2">
    <source>
        <dbReference type="SAM" id="Coils"/>
    </source>
</evidence>
<dbReference type="Pfam" id="PF04012">
    <property type="entry name" value="PspA_IM30"/>
    <property type="match status" value="1"/>
</dbReference>
<proteinExistence type="inferred from homology"/>
<keyword evidence="4" id="KW-1185">Reference proteome</keyword>
<evidence type="ECO:0000313" key="3">
    <source>
        <dbReference type="EMBL" id="QPH55150.1"/>
    </source>
</evidence>